<feature type="transmembrane region" description="Helical" evidence="1">
    <location>
        <begin position="12"/>
        <end position="27"/>
    </location>
</feature>
<sequence>MNKISDIFKENKVMLVIFILGIVYFLFQNQPKPVSILSESGEMIMDEDLLTMSTTDSTEITTQEMIIYVDIKGEVRDPGVYQLSNGARVMDAIESAGGLTNEADENQLNLALLLSDQMVIVVPNINQTLEEEFSMVNYFANETDEDPHNELKININVADVAELTLLPGIGEKKAQAIIDYREEYGSYQTIEDLMNVSGIGQKTFDKLSSMISIK</sequence>
<organism evidence="3 4">
    <name type="scientific">Globicatella sulfidifaciens DSM 15739</name>
    <dbReference type="NCBI Taxonomy" id="1121925"/>
    <lineage>
        <taxon>Bacteria</taxon>
        <taxon>Bacillati</taxon>
        <taxon>Bacillota</taxon>
        <taxon>Bacilli</taxon>
        <taxon>Lactobacillales</taxon>
        <taxon>Aerococcaceae</taxon>
        <taxon>Globicatella</taxon>
    </lineage>
</organism>
<dbReference type="InterPro" id="IPR010994">
    <property type="entry name" value="RuvA_2-like"/>
</dbReference>
<dbReference type="EMBL" id="FUWO01000006">
    <property type="protein sequence ID" value="SJZ46825.1"/>
    <property type="molecule type" value="Genomic_DNA"/>
</dbReference>
<gene>
    <name evidence="3" type="ORF">SAMN02746011_00861</name>
</gene>
<dbReference type="SMART" id="SM00278">
    <property type="entry name" value="HhH1"/>
    <property type="match status" value="2"/>
</dbReference>
<name>A0A1T4KWL4_9LACT</name>
<dbReference type="InterPro" id="IPR003583">
    <property type="entry name" value="Hlx-hairpin-Hlx_DNA-bd_motif"/>
</dbReference>
<dbReference type="InterPro" id="IPR051675">
    <property type="entry name" value="Endo/Exo/Phosphatase_dom_1"/>
</dbReference>
<dbReference type="AlphaFoldDB" id="A0A1T4KWL4"/>
<accession>A0A1T4KWL4</accession>
<dbReference type="GO" id="GO:0003677">
    <property type="term" value="F:DNA binding"/>
    <property type="evidence" value="ECO:0007669"/>
    <property type="project" value="InterPro"/>
</dbReference>
<dbReference type="GO" id="GO:0006281">
    <property type="term" value="P:DNA repair"/>
    <property type="evidence" value="ECO:0007669"/>
    <property type="project" value="InterPro"/>
</dbReference>
<dbReference type="InterPro" id="IPR004509">
    <property type="entry name" value="Competence_ComEA_HhH"/>
</dbReference>
<dbReference type="Pfam" id="PF10531">
    <property type="entry name" value="SLBB"/>
    <property type="match status" value="1"/>
</dbReference>
<feature type="domain" description="Helix-hairpin-helix DNA-binding motif class 1" evidence="2">
    <location>
        <begin position="161"/>
        <end position="180"/>
    </location>
</feature>
<dbReference type="Gene3D" id="3.10.560.10">
    <property type="entry name" value="Outer membrane lipoprotein wza domain like"/>
    <property type="match status" value="1"/>
</dbReference>
<dbReference type="PANTHER" id="PTHR21180:SF32">
    <property type="entry name" value="ENDONUCLEASE_EXONUCLEASE_PHOSPHATASE FAMILY DOMAIN-CONTAINING PROTEIN 1"/>
    <property type="match status" value="1"/>
</dbReference>
<dbReference type="Pfam" id="PF12836">
    <property type="entry name" value="HHH_3"/>
    <property type="match status" value="1"/>
</dbReference>
<dbReference type="InterPro" id="IPR019554">
    <property type="entry name" value="Soluble_ligand-bd"/>
</dbReference>
<dbReference type="OrthoDB" id="9790239at2"/>
<dbReference type="Proteomes" id="UP000189941">
    <property type="component" value="Unassembled WGS sequence"/>
</dbReference>
<dbReference type="GO" id="GO:0015627">
    <property type="term" value="C:type II protein secretion system complex"/>
    <property type="evidence" value="ECO:0007669"/>
    <property type="project" value="TreeGrafter"/>
</dbReference>
<keyword evidence="1" id="KW-0812">Transmembrane</keyword>
<proteinExistence type="predicted"/>
<keyword evidence="1" id="KW-0472">Membrane</keyword>
<evidence type="ECO:0000313" key="4">
    <source>
        <dbReference type="Proteomes" id="UP000189941"/>
    </source>
</evidence>
<dbReference type="RefSeq" id="WP_078755654.1">
    <property type="nucleotide sequence ID" value="NZ_FUWO01000006.1"/>
</dbReference>
<dbReference type="Gene3D" id="1.10.150.280">
    <property type="entry name" value="AF1531-like domain"/>
    <property type="match status" value="1"/>
</dbReference>
<protein>
    <submittedName>
        <fullName evidence="3">Competence protein ComEA</fullName>
    </submittedName>
</protein>
<evidence type="ECO:0000256" key="1">
    <source>
        <dbReference type="SAM" id="Phobius"/>
    </source>
</evidence>
<dbReference type="STRING" id="1121925.SAMN02746011_00861"/>
<dbReference type="SUPFAM" id="SSF47781">
    <property type="entry name" value="RuvA domain 2-like"/>
    <property type="match status" value="1"/>
</dbReference>
<dbReference type="PANTHER" id="PTHR21180">
    <property type="entry name" value="ENDONUCLEASE/EXONUCLEASE/PHOSPHATASE FAMILY DOMAIN-CONTAINING PROTEIN 1"/>
    <property type="match status" value="1"/>
</dbReference>
<reference evidence="4" key="1">
    <citation type="submission" date="2017-02" db="EMBL/GenBank/DDBJ databases">
        <authorList>
            <person name="Varghese N."/>
            <person name="Submissions S."/>
        </authorList>
    </citation>
    <scope>NUCLEOTIDE SEQUENCE [LARGE SCALE GENOMIC DNA]</scope>
    <source>
        <strain evidence="4">DSM 15739</strain>
    </source>
</reference>
<dbReference type="NCBIfam" id="TIGR00426">
    <property type="entry name" value="competence protein ComEA helix-hairpin-helix repeat region"/>
    <property type="match status" value="1"/>
</dbReference>
<feature type="domain" description="Helix-hairpin-helix DNA-binding motif class 1" evidence="2">
    <location>
        <begin position="191"/>
        <end position="210"/>
    </location>
</feature>
<evidence type="ECO:0000259" key="2">
    <source>
        <dbReference type="SMART" id="SM00278"/>
    </source>
</evidence>
<dbReference type="GO" id="GO:0015628">
    <property type="term" value="P:protein secretion by the type II secretion system"/>
    <property type="evidence" value="ECO:0007669"/>
    <property type="project" value="TreeGrafter"/>
</dbReference>
<keyword evidence="1" id="KW-1133">Transmembrane helix</keyword>
<evidence type="ECO:0000313" key="3">
    <source>
        <dbReference type="EMBL" id="SJZ46825.1"/>
    </source>
</evidence>
<keyword evidence="4" id="KW-1185">Reference proteome</keyword>